<gene>
    <name evidence="1" type="ORF">NDES1114_LOCUS19811</name>
</gene>
<organism evidence="1">
    <name type="scientific">Neobodo designis</name>
    <name type="common">Flagellated protozoan</name>
    <name type="synonym">Bodo designis</name>
    <dbReference type="NCBI Taxonomy" id="312471"/>
    <lineage>
        <taxon>Eukaryota</taxon>
        <taxon>Discoba</taxon>
        <taxon>Euglenozoa</taxon>
        <taxon>Kinetoplastea</taxon>
        <taxon>Metakinetoplastina</taxon>
        <taxon>Neobodonida</taxon>
        <taxon>Neobodo</taxon>
    </lineage>
</organism>
<reference evidence="1" key="1">
    <citation type="submission" date="2021-01" db="EMBL/GenBank/DDBJ databases">
        <authorList>
            <person name="Corre E."/>
            <person name="Pelletier E."/>
            <person name="Niang G."/>
            <person name="Scheremetjew M."/>
            <person name="Finn R."/>
            <person name="Kale V."/>
            <person name="Holt S."/>
            <person name="Cochrane G."/>
            <person name="Meng A."/>
            <person name="Brown T."/>
            <person name="Cohen L."/>
        </authorList>
    </citation>
    <scope>NUCLEOTIDE SEQUENCE</scope>
    <source>
        <strain evidence="1">CCAP 1951/1</strain>
    </source>
</reference>
<protein>
    <submittedName>
        <fullName evidence="1">Uncharacterized protein</fullName>
    </submittedName>
</protein>
<dbReference type="AlphaFoldDB" id="A0A7S1QAK8"/>
<accession>A0A7S1QAK8</accession>
<sequence>MLRLTTAAGFRTGSSRLTRSLCGPCAVLSTSSARGFSTDDRTVSEMGVGQRLKELPVIQGQARPTVKEGEWTCPYPLTKSFEFVVRDILEKNGWAKPEIEREMSQIFSLKSSGFVCGSNYNGWRTVEDFQRTPWYQRYRPNEASTTHFVSIECMKLLEENLIPPSQRKDSYAHLRKRFYEDQFFSEKFSEKHARHITREELARQTPGMKESGTMSRKRYLQFSKEYEKRNKSKDRPLLQHEVYRAWRSACGGRNSD</sequence>
<proteinExistence type="predicted"/>
<dbReference type="EMBL" id="HBGF01029792">
    <property type="protein sequence ID" value="CAD9125844.1"/>
    <property type="molecule type" value="Transcribed_RNA"/>
</dbReference>
<name>A0A7S1QAK8_NEODS</name>
<evidence type="ECO:0000313" key="1">
    <source>
        <dbReference type="EMBL" id="CAD9125844.1"/>
    </source>
</evidence>